<dbReference type="AlphaFoldDB" id="A0A382N8X8"/>
<dbReference type="EMBL" id="UINC01097906">
    <property type="protein sequence ID" value="SVC56001.1"/>
    <property type="molecule type" value="Genomic_DNA"/>
</dbReference>
<proteinExistence type="predicted"/>
<organism evidence="2">
    <name type="scientific">marine metagenome</name>
    <dbReference type="NCBI Taxonomy" id="408172"/>
    <lineage>
        <taxon>unclassified sequences</taxon>
        <taxon>metagenomes</taxon>
        <taxon>ecological metagenomes</taxon>
    </lineage>
</organism>
<name>A0A382N8X8_9ZZZZ</name>
<feature type="region of interest" description="Disordered" evidence="1">
    <location>
        <begin position="1"/>
        <end position="28"/>
    </location>
</feature>
<sequence length="67" mass="7513">RVCRDLPGSQRGLPAGGRRVAFPRGPPWGTDPQARRDCRLGWICWLFCRSGRVCLGSRLEPSPSDYL</sequence>
<evidence type="ECO:0000256" key="1">
    <source>
        <dbReference type="SAM" id="MobiDB-lite"/>
    </source>
</evidence>
<accession>A0A382N8X8</accession>
<evidence type="ECO:0000313" key="2">
    <source>
        <dbReference type="EMBL" id="SVC56001.1"/>
    </source>
</evidence>
<protein>
    <submittedName>
        <fullName evidence="2">Uncharacterized protein</fullName>
    </submittedName>
</protein>
<feature type="non-terminal residue" evidence="2">
    <location>
        <position position="1"/>
    </location>
</feature>
<gene>
    <name evidence="2" type="ORF">METZ01_LOCUS308855</name>
</gene>
<reference evidence="2" key="1">
    <citation type="submission" date="2018-05" db="EMBL/GenBank/DDBJ databases">
        <authorList>
            <person name="Lanie J.A."/>
            <person name="Ng W.-L."/>
            <person name="Kazmierczak K.M."/>
            <person name="Andrzejewski T.M."/>
            <person name="Davidsen T.M."/>
            <person name="Wayne K.J."/>
            <person name="Tettelin H."/>
            <person name="Glass J.I."/>
            <person name="Rusch D."/>
            <person name="Podicherti R."/>
            <person name="Tsui H.-C.T."/>
            <person name="Winkler M.E."/>
        </authorList>
    </citation>
    <scope>NUCLEOTIDE SEQUENCE</scope>
</reference>
<feature type="non-terminal residue" evidence="2">
    <location>
        <position position="67"/>
    </location>
</feature>